<evidence type="ECO:0000313" key="2">
    <source>
        <dbReference type="EMBL" id="NIH52844.1"/>
    </source>
</evidence>
<keyword evidence="3" id="KW-1185">Reference proteome</keyword>
<name>A0A7X5QZF1_9MICO</name>
<dbReference type="EMBL" id="JAAMOX010000001">
    <property type="protein sequence ID" value="NIH52844.1"/>
    <property type="molecule type" value="Genomic_DNA"/>
</dbReference>
<dbReference type="Proteomes" id="UP000541033">
    <property type="component" value="Unassembled WGS sequence"/>
</dbReference>
<feature type="region of interest" description="Disordered" evidence="1">
    <location>
        <begin position="72"/>
        <end position="101"/>
    </location>
</feature>
<comment type="caution">
    <text evidence="2">The sequence shown here is derived from an EMBL/GenBank/DDBJ whole genome shotgun (WGS) entry which is preliminary data.</text>
</comment>
<gene>
    <name evidence="2" type="ORF">FHX76_000712</name>
</gene>
<evidence type="ECO:0000256" key="1">
    <source>
        <dbReference type="SAM" id="MobiDB-lite"/>
    </source>
</evidence>
<proteinExistence type="predicted"/>
<evidence type="ECO:0000313" key="3">
    <source>
        <dbReference type="Proteomes" id="UP000541033"/>
    </source>
</evidence>
<dbReference type="AlphaFoldDB" id="A0A7X5QZF1"/>
<protein>
    <submittedName>
        <fullName evidence="2">Uncharacterized protein</fullName>
    </submittedName>
</protein>
<organism evidence="2 3">
    <name type="scientific">Lysinibacter cavernae</name>
    <dbReference type="NCBI Taxonomy" id="1640652"/>
    <lineage>
        <taxon>Bacteria</taxon>
        <taxon>Bacillati</taxon>
        <taxon>Actinomycetota</taxon>
        <taxon>Actinomycetes</taxon>
        <taxon>Micrococcales</taxon>
        <taxon>Microbacteriaceae</taxon>
        <taxon>Lysinibacter</taxon>
    </lineage>
</organism>
<reference evidence="2 3" key="1">
    <citation type="submission" date="2020-02" db="EMBL/GenBank/DDBJ databases">
        <title>Sequencing the genomes of 1000 actinobacteria strains.</title>
        <authorList>
            <person name="Klenk H.-P."/>
        </authorList>
    </citation>
    <scope>NUCLEOTIDE SEQUENCE [LARGE SCALE GENOMIC DNA]</scope>
    <source>
        <strain evidence="2 3">DSM 27960</strain>
    </source>
</reference>
<sequence>MPVKVVANFPLHCVRPEGTHFFTRVFQKSLKKFLFLIWARNDAVFLPNSMCVRDTNSPDLIVPTHNHLPIGQPTFGIPSGPPREPEPDVTLEFLPPTGKEL</sequence>
<accession>A0A7X5QZF1</accession>